<dbReference type="PANTHER" id="PTHR43240">
    <property type="entry name" value="1,4-DIHYDROXY-2-NAPHTHOYL-COA THIOESTERASE 1"/>
    <property type="match status" value="1"/>
</dbReference>
<dbReference type="InterPro" id="IPR003736">
    <property type="entry name" value="PAAI_dom"/>
</dbReference>
<dbReference type="GO" id="GO:0005829">
    <property type="term" value="C:cytosol"/>
    <property type="evidence" value="ECO:0007669"/>
    <property type="project" value="TreeGrafter"/>
</dbReference>
<reference evidence="5" key="1">
    <citation type="submission" date="2019-07" db="EMBL/GenBank/DDBJ databases">
        <title>Bacillus alkalisoli sp. nov. isolated from saline soil.</title>
        <authorList>
            <person name="Sun J.-Q."/>
            <person name="Xu L."/>
        </authorList>
    </citation>
    <scope>NUCLEOTIDE SEQUENCE [LARGE SCALE GENOMIC DNA]</scope>
    <source>
        <strain evidence="5">M4U3P1</strain>
    </source>
</reference>
<evidence type="ECO:0000259" key="3">
    <source>
        <dbReference type="Pfam" id="PF03061"/>
    </source>
</evidence>
<keyword evidence="5" id="KW-1185">Reference proteome</keyword>
<name>A0A859FES1_9BACI</name>
<dbReference type="InterPro" id="IPR006683">
    <property type="entry name" value="Thioestr_dom"/>
</dbReference>
<dbReference type="Pfam" id="PF03061">
    <property type="entry name" value="4HBT"/>
    <property type="match status" value="1"/>
</dbReference>
<evidence type="ECO:0000313" key="4">
    <source>
        <dbReference type="EMBL" id="QKS70736.1"/>
    </source>
</evidence>
<feature type="domain" description="Thioesterase" evidence="3">
    <location>
        <begin position="58"/>
        <end position="132"/>
    </location>
</feature>
<dbReference type="CDD" id="cd03443">
    <property type="entry name" value="PaaI_thioesterase"/>
    <property type="match status" value="1"/>
</dbReference>
<dbReference type="AlphaFoldDB" id="A0A859FES1"/>
<dbReference type="GO" id="GO:0061522">
    <property type="term" value="F:1,4-dihydroxy-2-naphthoyl-CoA thioesterase activity"/>
    <property type="evidence" value="ECO:0007669"/>
    <property type="project" value="TreeGrafter"/>
</dbReference>
<protein>
    <submittedName>
        <fullName evidence="4">PaaI family thioesterase</fullName>
    </submittedName>
</protein>
<evidence type="ECO:0000313" key="5">
    <source>
        <dbReference type="Proteomes" id="UP000318138"/>
    </source>
</evidence>
<proteinExistence type="inferred from homology"/>
<dbReference type="EMBL" id="CP041372">
    <property type="protein sequence ID" value="QKS70736.1"/>
    <property type="molecule type" value="Genomic_DNA"/>
</dbReference>
<gene>
    <name evidence="4" type="ORF">FLK61_28780</name>
</gene>
<evidence type="ECO:0000256" key="1">
    <source>
        <dbReference type="ARBA" id="ARBA00008324"/>
    </source>
</evidence>
<accession>A0A859FES1</accession>
<dbReference type="Gene3D" id="3.10.129.10">
    <property type="entry name" value="Hotdog Thioesterase"/>
    <property type="match status" value="1"/>
</dbReference>
<dbReference type="NCBIfam" id="TIGR00369">
    <property type="entry name" value="unchar_dom_1"/>
    <property type="match status" value="1"/>
</dbReference>
<comment type="similarity">
    <text evidence="1">Belongs to the thioesterase PaaI family.</text>
</comment>
<dbReference type="InterPro" id="IPR029069">
    <property type="entry name" value="HotDog_dom_sf"/>
</dbReference>
<evidence type="ECO:0000256" key="2">
    <source>
        <dbReference type="ARBA" id="ARBA00022801"/>
    </source>
</evidence>
<dbReference type="RefSeq" id="WP_176008771.1">
    <property type="nucleotide sequence ID" value="NZ_CP041372.2"/>
</dbReference>
<keyword evidence="2" id="KW-0378">Hydrolase</keyword>
<sequence length="146" mass="16277">MDKQKWTKQAEAAVEAHTDGSPDVFMYKMLDMTFDYFDDPEEVVVKAPVTEIMLNPVGFIHGGIMTYLADSAMGHLCAAFNDLPSVSLELKTQFLRTVKTGSLTAKASFLKKGRGVQFVECIIYDDEERVLCKTTGTFYQVDPTST</sequence>
<dbReference type="PANTHER" id="PTHR43240:SF5">
    <property type="entry name" value="1,4-DIHYDROXY-2-NAPHTHOYL-COA THIOESTERASE 1"/>
    <property type="match status" value="1"/>
</dbReference>
<dbReference type="KEGG" id="psua:FLK61_28780"/>
<organism evidence="4 5">
    <name type="scientific">Paenalkalicoccus suaedae</name>
    <dbReference type="NCBI Taxonomy" id="2592382"/>
    <lineage>
        <taxon>Bacteria</taxon>
        <taxon>Bacillati</taxon>
        <taxon>Bacillota</taxon>
        <taxon>Bacilli</taxon>
        <taxon>Bacillales</taxon>
        <taxon>Bacillaceae</taxon>
        <taxon>Paenalkalicoccus</taxon>
    </lineage>
</organism>
<dbReference type="Proteomes" id="UP000318138">
    <property type="component" value="Chromosome"/>
</dbReference>
<dbReference type="SUPFAM" id="SSF54637">
    <property type="entry name" value="Thioesterase/thiol ester dehydrase-isomerase"/>
    <property type="match status" value="1"/>
</dbReference>